<proteinExistence type="predicted"/>
<protein>
    <submittedName>
        <fullName evidence="6">Eukaryotic translation initiation factor 3 subunit 8, N-terminal</fullName>
    </submittedName>
</protein>
<evidence type="ECO:0000313" key="6">
    <source>
        <dbReference type="EMBL" id="PWA76541.1"/>
    </source>
</evidence>
<feature type="compositionally biased region" description="Acidic residues" evidence="4">
    <location>
        <begin position="11"/>
        <end position="22"/>
    </location>
</feature>
<evidence type="ECO:0000256" key="2">
    <source>
        <dbReference type="ARBA" id="ARBA00022540"/>
    </source>
</evidence>
<gene>
    <name evidence="6" type="ORF">CTI12_AA231610</name>
</gene>
<dbReference type="STRING" id="35608.A0A2U1NSU2"/>
<comment type="caution">
    <text evidence="6">The sequence shown here is derived from an EMBL/GenBank/DDBJ whole genome shotgun (WGS) entry which is preliminary data.</text>
</comment>
<dbReference type="EMBL" id="PKPP01002253">
    <property type="protein sequence ID" value="PWA76541.1"/>
    <property type="molecule type" value="Genomic_DNA"/>
</dbReference>
<dbReference type="GO" id="GO:0003743">
    <property type="term" value="F:translation initiation factor activity"/>
    <property type="evidence" value="ECO:0007669"/>
    <property type="project" value="UniProtKB-KW"/>
</dbReference>
<dbReference type="Pfam" id="PF26569">
    <property type="entry name" value="EIF3CL_C"/>
    <property type="match status" value="1"/>
</dbReference>
<sequence>MTSRLWRIQCDDEDDSDVDEEQEIATFTEALKRYGRRPISDSVSDNASSNVKASKEKLKKKKKNKDKLHDDDVINNNVSESIEDRDKKPMMNKDKKDITKDKQFKDPTWDIVNKKLKEIVAARGRKGTKSVELVDQLTFLTMVAKSPAQKLQILFTLISTQFDIYTGHYMPINVWNKCVQNMFVVLDILAQYPNIVVDDSMEPGDQNETQKDDNKDTIRIWGNLAAFLEKVDDEFFKSLQCIDPDLTSEYVKRLNDEFLLFALGQNVHEYLERVGNHKAAAKVALRLVELVYYKPQEVYDAMRMKLSERGQESKSEVVVEPPSFVKTSEIVKREPNFPESSRALMDLLVSYIYKHAGDERIKARAMLCDIYNHAISDEFSTSRDLLLMSHLQDNVKQMDISTQILFNRSMAQLGLCAFRAGLIAEAHGCLSELYSRGGTRAKELLAQGVSHSRKTPQQERMEKRRQMPYHMHINLELLEAVHQTCAMLTGCCPENIRDHAVMAATKALSKGDFDKSFEVINSLDAWRPLRNREKVMDMLKDKIKEEALKTYLTTYSSCYGSLKLDQLSKMFHLWDYQTHCIVNKMMINDQLHHARWDQPTQSIVFHDVEQTRLQALAMQLTEKLTLLAESNEKATEAARRGGGALESLKLGIRT</sequence>
<evidence type="ECO:0000256" key="1">
    <source>
        <dbReference type="ARBA" id="ARBA00022490"/>
    </source>
</evidence>
<dbReference type="AlphaFoldDB" id="A0A2U1NSU2"/>
<keyword evidence="2 6" id="KW-0396">Initiation factor</keyword>
<dbReference type="InterPro" id="IPR058999">
    <property type="entry name" value="EIF3CL_C"/>
</dbReference>
<accession>A0A2U1NSU2</accession>
<dbReference type="SUPFAM" id="SSF46785">
    <property type="entry name" value="Winged helix' DNA-binding domain"/>
    <property type="match status" value="1"/>
</dbReference>
<keyword evidence="3" id="KW-0648">Protein biosynthesis</keyword>
<dbReference type="PANTHER" id="PTHR13937:SF0">
    <property type="entry name" value="EUKARYOTIC TRANSLATION INITIATION FACTOR 3 SUBUNIT C-RELATED"/>
    <property type="match status" value="1"/>
</dbReference>
<dbReference type="GO" id="GO:0003723">
    <property type="term" value="F:RNA binding"/>
    <property type="evidence" value="ECO:0007669"/>
    <property type="project" value="InterPro"/>
</dbReference>
<dbReference type="GO" id="GO:0005852">
    <property type="term" value="C:eukaryotic translation initiation factor 3 complex"/>
    <property type="evidence" value="ECO:0007669"/>
    <property type="project" value="InterPro"/>
</dbReference>
<feature type="domain" description="PCI" evidence="5">
    <location>
        <begin position="422"/>
        <end position="610"/>
    </location>
</feature>
<dbReference type="PANTHER" id="PTHR13937">
    <property type="entry name" value="EUKARYOTIC TRANSLATION INITATION FACTOR 3, SUBUNIT 8 EIF3S8 -RELATED"/>
    <property type="match status" value="1"/>
</dbReference>
<evidence type="ECO:0000259" key="5">
    <source>
        <dbReference type="PROSITE" id="PS50250"/>
    </source>
</evidence>
<evidence type="ECO:0000256" key="3">
    <source>
        <dbReference type="ARBA" id="ARBA00022917"/>
    </source>
</evidence>
<feature type="region of interest" description="Disordered" evidence="4">
    <location>
        <begin position="35"/>
        <end position="99"/>
    </location>
</feature>
<keyword evidence="7" id="KW-1185">Reference proteome</keyword>
<feature type="compositionally biased region" description="Basic and acidic residues" evidence="4">
    <location>
        <begin position="82"/>
        <end position="99"/>
    </location>
</feature>
<organism evidence="6 7">
    <name type="scientific">Artemisia annua</name>
    <name type="common">Sweet wormwood</name>
    <dbReference type="NCBI Taxonomy" id="35608"/>
    <lineage>
        <taxon>Eukaryota</taxon>
        <taxon>Viridiplantae</taxon>
        <taxon>Streptophyta</taxon>
        <taxon>Embryophyta</taxon>
        <taxon>Tracheophyta</taxon>
        <taxon>Spermatophyta</taxon>
        <taxon>Magnoliopsida</taxon>
        <taxon>eudicotyledons</taxon>
        <taxon>Gunneridae</taxon>
        <taxon>Pentapetalae</taxon>
        <taxon>asterids</taxon>
        <taxon>campanulids</taxon>
        <taxon>Asterales</taxon>
        <taxon>Asteraceae</taxon>
        <taxon>Asteroideae</taxon>
        <taxon>Anthemideae</taxon>
        <taxon>Artemisiinae</taxon>
        <taxon>Artemisia</taxon>
    </lineage>
</organism>
<dbReference type="Pfam" id="PF01399">
    <property type="entry name" value="PCI"/>
    <property type="match status" value="1"/>
</dbReference>
<dbReference type="InterPro" id="IPR036390">
    <property type="entry name" value="WH_DNA-bd_sf"/>
</dbReference>
<dbReference type="Pfam" id="PF05470">
    <property type="entry name" value="eIF-3c_N"/>
    <property type="match status" value="1"/>
</dbReference>
<reference evidence="6 7" key="1">
    <citation type="journal article" date="2018" name="Mol. Plant">
        <title>The genome of Artemisia annua provides insight into the evolution of Asteraceae family and artemisinin biosynthesis.</title>
        <authorList>
            <person name="Shen Q."/>
            <person name="Zhang L."/>
            <person name="Liao Z."/>
            <person name="Wang S."/>
            <person name="Yan T."/>
            <person name="Shi P."/>
            <person name="Liu M."/>
            <person name="Fu X."/>
            <person name="Pan Q."/>
            <person name="Wang Y."/>
            <person name="Lv Z."/>
            <person name="Lu X."/>
            <person name="Zhang F."/>
            <person name="Jiang W."/>
            <person name="Ma Y."/>
            <person name="Chen M."/>
            <person name="Hao X."/>
            <person name="Li L."/>
            <person name="Tang Y."/>
            <person name="Lv G."/>
            <person name="Zhou Y."/>
            <person name="Sun X."/>
            <person name="Brodelius P.E."/>
            <person name="Rose J.K.C."/>
            <person name="Tang K."/>
        </authorList>
    </citation>
    <scope>NUCLEOTIDE SEQUENCE [LARGE SCALE GENOMIC DNA]</scope>
    <source>
        <strain evidence="7">cv. Huhao1</strain>
        <tissue evidence="6">Leaf</tissue>
    </source>
</reference>
<feature type="compositionally biased region" description="Low complexity" evidence="4">
    <location>
        <begin position="40"/>
        <end position="52"/>
    </location>
</feature>
<name>A0A2U1NSU2_ARTAN</name>
<keyword evidence="1" id="KW-0963">Cytoplasm</keyword>
<evidence type="ECO:0000313" key="7">
    <source>
        <dbReference type="Proteomes" id="UP000245207"/>
    </source>
</evidence>
<dbReference type="Proteomes" id="UP000245207">
    <property type="component" value="Unassembled WGS sequence"/>
</dbReference>
<dbReference type="InterPro" id="IPR027516">
    <property type="entry name" value="EIF3C"/>
</dbReference>
<dbReference type="InterPro" id="IPR008905">
    <property type="entry name" value="EIF3C_N_dom"/>
</dbReference>
<dbReference type="SMART" id="SM00088">
    <property type="entry name" value="PINT"/>
    <property type="match status" value="1"/>
</dbReference>
<dbReference type="InterPro" id="IPR000717">
    <property type="entry name" value="PCI_dom"/>
</dbReference>
<dbReference type="PROSITE" id="PS50250">
    <property type="entry name" value="PCI"/>
    <property type="match status" value="1"/>
</dbReference>
<dbReference type="GO" id="GO:0031369">
    <property type="term" value="F:translation initiation factor binding"/>
    <property type="evidence" value="ECO:0007669"/>
    <property type="project" value="InterPro"/>
</dbReference>
<feature type="region of interest" description="Disordered" evidence="4">
    <location>
        <begin position="1"/>
        <end position="22"/>
    </location>
</feature>
<feature type="compositionally biased region" description="Basic residues" evidence="4">
    <location>
        <begin position="57"/>
        <end position="66"/>
    </location>
</feature>
<evidence type="ECO:0000256" key="4">
    <source>
        <dbReference type="SAM" id="MobiDB-lite"/>
    </source>
</evidence>
<dbReference type="OrthoDB" id="29647at2759"/>